<dbReference type="EMBL" id="AP019769">
    <property type="protein sequence ID" value="BBL45634.1"/>
    <property type="molecule type" value="Genomic_DNA"/>
</dbReference>
<dbReference type="Pfam" id="PF03104">
    <property type="entry name" value="DNA_pol_B_exo1"/>
    <property type="match status" value="1"/>
</dbReference>
<reference evidence="11" key="1">
    <citation type="journal article" date="2022" name="Int. J. Syst. Evol. Microbiol.">
        <title>Nanobdella aerobiophila gen. nov., sp. nov., a thermoacidophilic, obligate ectosymbiotic archaeon, and proposal of Nanobdellaceae fam. nov., Nanobdellales ord. nov. and Nanobdellia class. nov.</title>
        <authorList>
            <person name="Kato S."/>
            <person name="Ogasawara A."/>
            <person name="Itoh T."/>
            <person name="Sakai H.D."/>
            <person name="Shimizu M."/>
            <person name="Yuki M."/>
            <person name="Kaneko M."/>
            <person name="Takashina T."/>
            <person name="Ohkuma M."/>
        </authorList>
    </citation>
    <scope>NUCLEOTIDE SEQUENCE [LARGE SCALE GENOMIC DNA]</scope>
    <source>
        <strain evidence="11">MJ1</strain>
    </source>
</reference>
<organism evidence="10 11">
    <name type="scientific">Nanobdella aerobiophila</name>
    <dbReference type="NCBI Taxonomy" id="2586965"/>
    <lineage>
        <taxon>Archaea</taxon>
        <taxon>Nanobdellota</taxon>
        <taxon>Nanobdellia</taxon>
        <taxon>Nanobdellales</taxon>
        <taxon>Nanobdellaceae</taxon>
        <taxon>Nanobdella</taxon>
    </lineage>
</organism>
<dbReference type="Gene3D" id="1.10.287.690">
    <property type="entry name" value="Helix hairpin bin"/>
    <property type="match status" value="1"/>
</dbReference>
<dbReference type="PRINTS" id="PR00106">
    <property type="entry name" value="DNAPOLB"/>
</dbReference>
<dbReference type="RefSeq" id="WP_258392949.1">
    <property type="nucleotide sequence ID" value="NZ_AP019769.1"/>
</dbReference>
<evidence type="ECO:0000256" key="7">
    <source>
        <dbReference type="RuleBase" id="RU000442"/>
    </source>
</evidence>
<evidence type="ECO:0000256" key="1">
    <source>
        <dbReference type="ARBA" id="ARBA00005755"/>
    </source>
</evidence>
<evidence type="ECO:0000256" key="5">
    <source>
        <dbReference type="ARBA" id="ARBA00023125"/>
    </source>
</evidence>
<dbReference type="InterPro" id="IPR006133">
    <property type="entry name" value="DNA-dir_DNA_pol_B_exonuc"/>
</dbReference>
<dbReference type="Gene3D" id="3.30.342.10">
    <property type="entry name" value="DNA Polymerase, chain B, domain 1"/>
    <property type="match status" value="1"/>
</dbReference>
<protein>
    <recommendedName>
        <fullName evidence="7">DNA polymerase</fullName>
        <ecNumber evidence="7">2.7.7.7</ecNumber>
    </recommendedName>
</protein>
<dbReference type="GeneID" id="74568423"/>
<dbReference type="SMART" id="SM00486">
    <property type="entry name" value="POLBc"/>
    <property type="match status" value="1"/>
</dbReference>
<evidence type="ECO:0000259" key="8">
    <source>
        <dbReference type="Pfam" id="PF00136"/>
    </source>
</evidence>
<comment type="similarity">
    <text evidence="1 7">Belongs to the DNA polymerase type-B family.</text>
</comment>
<keyword evidence="2 7" id="KW-0808">Transferase</keyword>
<dbReference type="Gene3D" id="3.90.1600.10">
    <property type="entry name" value="Palm domain of DNA polymerase"/>
    <property type="match status" value="1"/>
</dbReference>
<dbReference type="InterPro" id="IPR006134">
    <property type="entry name" value="DNA-dir_DNA_pol_B_multi_dom"/>
</dbReference>
<dbReference type="SUPFAM" id="SSF53098">
    <property type="entry name" value="Ribonuclease H-like"/>
    <property type="match status" value="1"/>
</dbReference>
<evidence type="ECO:0000313" key="11">
    <source>
        <dbReference type="Proteomes" id="UP001055553"/>
    </source>
</evidence>
<feature type="domain" description="DNA-directed DNA polymerase family B multifunctional" evidence="8">
    <location>
        <begin position="381"/>
        <end position="784"/>
    </location>
</feature>
<keyword evidence="7" id="KW-0235">DNA replication</keyword>
<evidence type="ECO:0000256" key="6">
    <source>
        <dbReference type="ARBA" id="ARBA00049244"/>
    </source>
</evidence>
<dbReference type="InterPro" id="IPR006172">
    <property type="entry name" value="DNA-dir_DNA_pol_B"/>
</dbReference>
<dbReference type="InterPro" id="IPR043502">
    <property type="entry name" value="DNA/RNA_pol_sf"/>
</dbReference>
<dbReference type="EC" id="2.7.7.7" evidence="7"/>
<evidence type="ECO:0000313" key="10">
    <source>
        <dbReference type="EMBL" id="BBL45634.1"/>
    </source>
</evidence>
<dbReference type="PROSITE" id="PS00116">
    <property type="entry name" value="DNA_POLYMERASE_B"/>
    <property type="match status" value="1"/>
</dbReference>
<dbReference type="PANTHER" id="PTHR10322:SF23">
    <property type="entry name" value="DNA POLYMERASE DELTA CATALYTIC SUBUNIT"/>
    <property type="match status" value="1"/>
</dbReference>
<dbReference type="Gene3D" id="3.30.420.10">
    <property type="entry name" value="Ribonuclease H-like superfamily/Ribonuclease H"/>
    <property type="match status" value="1"/>
</dbReference>
<keyword evidence="5 7" id="KW-0238">DNA-binding</keyword>
<dbReference type="PANTHER" id="PTHR10322">
    <property type="entry name" value="DNA POLYMERASE CATALYTIC SUBUNIT"/>
    <property type="match status" value="1"/>
</dbReference>
<dbReference type="InterPro" id="IPR036397">
    <property type="entry name" value="RNaseH_sf"/>
</dbReference>
<dbReference type="AlphaFoldDB" id="A0A915T029"/>
<keyword evidence="3 7" id="KW-0548">Nucleotidyltransferase</keyword>
<dbReference type="KEGG" id="naer:MJ1_0476"/>
<accession>A0A915T029</accession>
<dbReference type="GO" id="GO:0003887">
    <property type="term" value="F:DNA-directed DNA polymerase activity"/>
    <property type="evidence" value="ECO:0007669"/>
    <property type="project" value="UniProtKB-KW"/>
</dbReference>
<evidence type="ECO:0000256" key="4">
    <source>
        <dbReference type="ARBA" id="ARBA00022932"/>
    </source>
</evidence>
<keyword evidence="11" id="KW-1185">Reference proteome</keyword>
<gene>
    <name evidence="10" type="ORF">MJ1_0476</name>
</gene>
<dbReference type="GO" id="GO:0000166">
    <property type="term" value="F:nucleotide binding"/>
    <property type="evidence" value="ECO:0007669"/>
    <property type="project" value="InterPro"/>
</dbReference>
<dbReference type="InterPro" id="IPR012337">
    <property type="entry name" value="RNaseH-like_sf"/>
</dbReference>
<keyword evidence="4 7" id="KW-0239">DNA-directed DNA polymerase</keyword>
<evidence type="ECO:0000256" key="3">
    <source>
        <dbReference type="ARBA" id="ARBA00022695"/>
    </source>
</evidence>
<dbReference type="Proteomes" id="UP001055553">
    <property type="component" value="Chromosome"/>
</dbReference>
<dbReference type="InterPro" id="IPR042087">
    <property type="entry name" value="DNA_pol_B_thumb"/>
</dbReference>
<dbReference type="Pfam" id="PF00136">
    <property type="entry name" value="DNA_pol_B"/>
    <property type="match status" value="1"/>
</dbReference>
<dbReference type="InterPro" id="IPR023211">
    <property type="entry name" value="DNA_pol_palm_dom_sf"/>
</dbReference>
<evidence type="ECO:0000259" key="9">
    <source>
        <dbReference type="Pfam" id="PF03104"/>
    </source>
</evidence>
<dbReference type="Gene3D" id="1.10.132.60">
    <property type="entry name" value="DNA polymerase family B, C-terminal domain"/>
    <property type="match status" value="1"/>
</dbReference>
<comment type="catalytic activity">
    <reaction evidence="6 7">
        <text>DNA(n) + a 2'-deoxyribonucleoside 5'-triphosphate = DNA(n+1) + diphosphate</text>
        <dbReference type="Rhea" id="RHEA:22508"/>
        <dbReference type="Rhea" id="RHEA-COMP:17339"/>
        <dbReference type="Rhea" id="RHEA-COMP:17340"/>
        <dbReference type="ChEBI" id="CHEBI:33019"/>
        <dbReference type="ChEBI" id="CHEBI:61560"/>
        <dbReference type="ChEBI" id="CHEBI:173112"/>
        <dbReference type="EC" id="2.7.7.7"/>
    </reaction>
</comment>
<dbReference type="InterPro" id="IPR050240">
    <property type="entry name" value="DNA_pol_type-B"/>
</dbReference>
<dbReference type="InterPro" id="IPR017964">
    <property type="entry name" value="DNA-dir_DNA_pol_B_CS"/>
</dbReference>
<name>A0A915T029_9ARCH</name>
<dbReference type="SUPFAM" id="SSF56672">
    <property type="entry name" value="DNA/RNA polymerases"/>
    <property type="match status" value="1"/>
</dbReference>
<proteinExistence type="inferred from homology"/>
<evidence type="ECO:0000256" key="2">
    <source>
        <dbReference type="ARBA" id="ARBA00022679"/>
    </source>
</evidence>
<dbReference type="GO" id="GO:0003677">
    <property type="term" value="F:DNA binding"/>
    <property type="evidence" value="ECO:0007669"/>
    <property type="project" value="UniProtKB-KW"/>
</dbReference>
<sequence>MKVFILDFDHDKEKVYVYGRDENGKKIRIEYDQPYYLYLILKDEKYLNEIKNKLDNEKYIKKYEIEKKKYIGREYTVFKIIIDQDNYDNLKKLADSYKMEGKILGKKEGDISIIKKFQLDQSIYPLNWYELDLELIKKDQNIDYYKYKKNLGIIDKKYNLKVVAFDIETVSEQAIPDPSKDPIYLITFYDGKDYYSIYIDGNSDEGYKVNSELELLKKVDEVIKKLDPDILIGYNSNNFDLYFLYERAKKLNYKFSFSWDNKNILYTKKRETSKKYKFVGIQNFDLFNVISGIFATQFNSETYSLDEIASEVLGEKKLDINFNEIYNIIFKTKDYSYLIKYNKKDVELTYKLYKHFESILLEISRLAGITLYELSGSTYGILVEDYLIKRSRDNNEIIPNKPSYDDLELRKKYTYSGAIVFQPRSGFYKNIAVYDFRSLYPSIIIKYNISPDTLKCDHEECKNEKIIADTSVGKLEVWYCKKNKGFISSILESIFNERIEIKKKMKGLDKDSEEYKILDSRQLSLKYIINSTYGYLGFPNSRWYCLECASSITALGRKYIMEVKDYIENKGYKVIYGDTDSIFVIVNNEKDGQDLLMDINNLLPRPLEMEFEDFYLSGIFVEKRSGEGGARKKYALLSKDGTIKLRGFEVVRRDWSEIAGEVQENILKLALEDKKDEIIVYLNDVINNIKNHKYPLKKFILREQLRKSLKEYEVSSPHVIAAKKYKDRGYKVDRGFIVEYIIVKGGEKISDKVRLPDEVKDNNYDPEYYINKQVIASVEPILKSLNIPIDSIGKIQKDIRSFFNNG</sequence>
<dbReference type="NCBIfam" id="TIGR00592">
    <property type="entry name" value="pol2"/>
    <property type="match status" value="1"/>
</dbReference>
<feature type="domain" description="DNA-directed DNA polymerase family B exonuclease" evidence="9">
    <location>
        <begin position="108"/>
        <end position="308"/>
    </location>
</feature>
<dbReference type="GO" id="GO:0006261">
    <property type="term" value="P:DNA-templated DNA replication"/>
    <property type="evidence" value="ECO:0007669"/>
    <property type="project" value="TreeGrafter"/>
</dbReference>